<keyword evidence="2" id="KW-1185">Reference proteome</keyword>
<reference evidence="1" key="1">
    <citation type="journal article" date="2022" name="bioRxiv">
        <title>Sequencing and chromosome-scale assembly of the giantPleurodeles waltlgenome.</title>
        <authorList>
            <person name="Brown T."/>
            <person name="Elewa A."/>
            <person name="Iarovenko S."/>
            <person name="Subramanian E."/>
            <person name="Araus A.J."/>
            <person name="Petzold A."/>
            <person name="Susuki M."/>
            <person name="Suzuki K.-i.T."/>
            <person name="Hayashi T."/>
            <person name="Toyoda A."/>
            <person name="Oliveira C."/>
            <person name="Osipova E."/>
            <person name="Leigh N.D."/>
            <person name="Simon A."/>
            <person name="Yun M.H."/>
        </authorList>
    </citation>
    <scope>NUCLEOTIDE SEQUENCE</scope>
    <source>
        <strain evidence="1">20211129_DDA</strain>
        <tissue evidence="1">Liver</tissue>
    </source>
</reference>
<accession>A0AAV7L912</accession>
<gene>
    <name evidence="1" type="ORF">NDU88_001176</name>
</gene>
<dbReference type="AlphaFoldDB" id="A0AAV7L912"/>
<evidence type="ECO:0000313" key="1">
    <source>
        <dbReference type="EMBL" id="KAJ1088017.1"/>
    </source>
</evidence>
<name>A0AAV7L912_PLEWA</name>
<dbReference type="EMBL" id="JANPWB010000015">
    <property type="protein sequence ID" value="KAJ1088017.1"/>
    <property type="molecule type" value="Genomic_DNA"/>
</dbReference>
<sequence>MAATATYQEQGGTTCVIPVELVVLYLSLRTRQHRREEEGSTGCMNYALESNCLLEFISQIRAVYEQHHLRVYRRIRVSDVSWLQ</sequence>
<organism evidence="1 2">
    <name type="scientific">Pleurodeles waltl</name>
    <name type="common">Iberian ribbed newt</name>
    <dbReference type="NCBI Taxonomy" id="8319"/>
    <lineage>
        <taxon>Eukaryota</taxon>
        <taxon>Metazoa</taxon>
        <taxon>Chordata</taxon>
        <taxon>Craniata</taxon>
        <taxon>Vertebrata</taxon>
        <taxon>Euteleostomi</taxon>
        <taxon>Amphibia</taxon>
        <taxon>Batrachia</taxon>
        <taxon>Caudata</taxon>
        <taxon>Salamandroidea</taxon>
        <taxon>Salamandridae</taxon>
        <taxon>Pleurodelinae</taxon>
        <taxon>Pleurodeles</taxon>
    </lineage>
</organism>
<evidence type="ECO:0000313" key="2">
    <source>
        <dbReference type="Proteomes" id="UP001066276"/>
    </source>
</evidence>
<dbReference type="Proteomes" id="UP001066276">
    <property type="component" value="Chromosome 11"/>
</dbReference>
<protein>
    <submittedName>
        <fullName evidence="1">Uncharacterized protein</fullName>
    </submittedName>
</protein>
<proteinExistence type="predicted"/>
<comment type="caution">
    <text evidence="1">The sequence shown here is derived from an EMBL/GenBank/DDBJ whole genome shotgun (WGS) entry which is preliminary data.</text>
</comment>